<keyword evidence="2" id="KW-1185">Reference proteome</keyword>
<accession>A0A1B7MV80</accession>
<name>A0A1B7MV80_9AGAM</name>
<reference evidence="1 2" key="1">
    <citation type="submission" date="2016-06" db="EMBL/GenBank/DDBJ databases">
        <title>Comparative genomics of the ectomycorrhizal sister species Rhizopogon vinicolor and Rhizopogon vesiculosus (Basidiomycota: Boletales) reveals a divergence of the mating type B locus.</title>
        <authorList>
            <consortium name="DOE Joint Genome Institute"/>
            <person name="Mujic A.B."/>
            <person name="Kuo A."/>
            <person name="Tritt A."/>
            <person name="Lipzen A."/>
            <person name="Chen C."/>
            <person name="Johnson J."/>
            <person name="Sharma A."/>
            <person name="Barry K."/>
            <person name="Grigoriev I.V."/>
            <person name="Spatafora J.W."/>
        </authorList>
    </citation>
    <scope>NUCLEOTIDE SEQUENCE [LARGE SCALE GENOMIC DNA]</scope>
    <source>
        <strain evidence="1 2">AM-OR11-026</strain>
    </source>
</reference>
<evidence type="ECO:0000313" key="1">
    <source>
        <dbReference type="EMBL" id="OAX36534.1"/>
    </source>
</evidence>
<protein>
    <submittedName>
        <fullName evidence="1">Uncharacterized protein</fullName>
    </submittedName>
</protein>
<dbReference type="InParanoid" id="A0A1B7MV80"/>
<proteinExistence type="predicted"/>
<dbReference type="AlphaFoldDB" id="A0A1B7MV80"/>
<organism evidence="1 2">
    <name type="scientific">Rhizopogon vinicolor AM-OR11-026</name>
    <dbReference type="NCBI Taxonomy" id="1314800"/>
    <lineage>
        <taxon>Eukaryota</taxon>
        <taxon>Fungi</taxon>
        <taxon>Dikarya</taxon>
        <taxon>Basidiomycota</taxon>
        <taxon>Agaricomycotina</taxon>
        <taxon>Agaricomycetes</taxon>
        <taxon>Agaricomycetidae</taxon>
        <taxon>Boletales</taxon>
        <taxon>Suillineae</taxon>
        <taxon>Rhizopogonaceae</taxon>
        <taxon>Rhizopogon</taxon>
    </lineage>
</organism>
<evidence type="ECO:0000313" key="2">
    <source>
        <dbReference type="Proteomes" id="UP000092154"/>
    </source>
</evidence>
<gene>
    <name evidence="1" type="ORF">K503DRAFT_292179</name>
</gene>
<sequence length="163" mass="18869">MICTQCLVTTSCNLTRRVQAPQVMSKLFVILLREGRKLVVSSFQLVDVCGCGASDIFTLTRNRYHDICFSAMLMRFIVRNVARELMVKRYHPGALPGLAEVEIWGKLEIQVIADIDNTLRVFLKLYVDHMALLTPKERNSFRNEYTRYRTHPITSYTLHLTGW</sequence>
<dbReference type="EMBL" id="KV448410">
    <property type="protein sequence ID" value="OAX36534.1"/>
    <property type="molecule type" value="Genomic_DNA"/>
</dbReference>
<dbReference type="Proteomes" id="UP000092154">
    <property type="component" value="Unassembled WGS sequence"/>
</dbReference>